<sequence>MEAAGDILDNLSMSVVSTAHRLYAMSSPSVVPRDSIADASEIEEGDPDKTVMDPEVEGKVRKFIQSCETVLDEERDESVSRPVGPKQKIVYHLMPFSDLFHEMLTAWSGNCAVVQGANYYVERMPDVDKAECSPEVDELLVKFVDFNLCRPTERSDWCVIEAPLNSRGCFEHLLEFAFFKTTLTPAEVESRIPANGRRQTRFVLKDTKAVLSLHDSYEILHGICDEMRLCIIDQPVMMTRTVGSRAERHKYSMKQFVRGDIERHCWVECSDYIATFRIHLPADKTVNTVNIYYYLEHIEDATPEFTIIFEHMLHFPVVSFGLERNVEHEFVPRSSRK</sequence>
<dbReference type="AlphaFoldDB" id="A0A4U5PEU6"/>
<keyword evidence="2" id="KW-1185">Reference proteome</keyword>
<organism evidence="1 2">
    <name type="scientific">Steinernema carpocapsae</name>
    <name type="common">Entomopathogenic nematode</name>
    <dbReference type="NCBI Taxonomy" id="34508"/>
    <lineage>
        <taxon>Eukaryota</taxon>
        <taxon>Metazoa</taxon>
        <taxon>Ecdysozoa</taxon>
        <taxon>Nematoda</taxon>
        <taxon>Chromadorea</taxon>
        <taxon>Rhabditida</taxon>
        <taxon>Tylenchina</taxon>
        <taxon>Panagrolaimomorpha</taxon>
        <taxon>Strongyloidoidea</taxon>
        <taxon>Steinernematidae</taxon>
        <taxon>Steinernema</taxon>
    </lineage>
</organism>
<reference evidence="1 2" key="2">
    <citation type="journal article" date="2019" name="G3 (Bethesda)">
        <title>Hybrid Assembly of the Genome of the Entomopathogenic Nematode Steinernema carpocapsae Identifies the X-Chromosome.</title>
        <authorList>
            <person name="Serra L."/>
            <person name="Macchietto M."/>
            <person name="Macias-Munoz A."/>
            <person name="McGill C.J."/>
            <person name="Rodriguez I.M."/>
            <person name="Rodriguez B."/>
            <person name="Murad R."/>
            <person name="Mortazavi A."/>
        </authorList>
    </citation>
    <scope>NUCLEOTIDE SEQUENCE [LARGE SCALE GENOMIC DNA]</scope>
    <source>
        <strain evidence="1 2">ALL</strain>
    </source>
</reference>
<name>A0A4U5PEU6_STECR</name>
<dbReference type="Proteomes" id="UP000298663">
    <property type="component" value="Unassembled WGS sequence"/>
</dbReference>
<evidence type="ECO:0000313" key="2">
    <source>
        <dbReference type="Proteomes" id="UP000298663"/>
    </source>
</evidence>
<proteinExistence type="predicted"/>
<evidence type="ECO:0000313" key="1">
    <source>
        <dbReference type="EMBL" id="TKR94833.1"/>
    </source>
</evidence>
<gene>
    <name evidence="1" type="ORF">L596_009068</name>
</gene>
<protein>
    <submittedName>
        <fullName evidence="1">Uncharacterized protein</fullName>
    </submittedName>
</protein>
<accession>A0A4U5PEU6</accession>
<reference evidence="1 2" key="1">
    <citation type="journal article" date="2015" name="Genome Biol.">
        <title>Comparative genomics of Steinernema reveals deeply conserved gene regulatory networks.</title>
        <authorList>
            <person name="Dillman A.R."/>
            <person name="Macchietto M."/>
            <person name="Porter C.F."/>
            <person name="Rogers A."/>
            <person name="Williams B."/>
            <person name="Antoshechkin I."/>
            <person name="Lee M.M."/>
            <person name="Goodwin Z."/>
            <person name="Lu X."/>
            <person name="Lewis E.E."/>
            <person name="Goodrich-Blair H."/>
            <person name="Stock S.P."/>
            <person name="Adams B.J."/>
            <person name="Sternberg P.W."/>
            <person name="Mortazavi A."/>
        </authorList>
    </citation>
    <scope>NUCLEOTIDE SEQUENCE [LARGE SCALE GENOMIC DNA]</scope>
    <source>
        <strain evidence="1 2">ALL</strain>
    </source>
</reference>
<dbReference type="EMBL" id="AZBU02000002">
    <property type="protein sequence ID" value="TKR94833.1"/>
    <property type="molecule type" value="Genomic_DNA"/>
</dbReference>
<comment type="caution">
    <text evidence="1">The sequence shown here is derived from an EMBL/GenBank/DDBJ whole genome shotgun (WGS) entry which is preliminary data.</text>
</comment>